<proteinExistence type="predicted"/>
<dbReference type="GO" id="GO:0008999">
    <property type="term" value="F:protein-N-terminal-alanine acetyltransferase activity"/>
    <property type="evidence" value="ECO:0007669"/>
    <property type="project" value="UniProtKB-EC"/>
</dbReference>
<reference evidence="2 3" key="1">
    <citation type="submission" date="2021-03" db="EMBL/GenBank/DDBJ databases">
        <title>Sequencing the genomes of 1000 actinobacteria strains.</title>
        <authorList>
            <person name="Klenk H.-P."/>
        </authorList>
    </citation>
    <scope>NUCLEOTIDE SEQUENCE [LARGE SCALE GENOMIC DNA]</scope>
    <source>
        <strain evidence="2 3">DSM 45516</strain>
    </source>
</reference>
<dbReference type="PANTHER" id="PTHR43441:SF2">
    <property type="entry name" value="FAMILY ACETYLTRANSFERASE, PUTATIVE (AFU_ORTHOLOGUE AFUA_7G00850)-RELATED"/>
    <property type="match status" value="1"/>
</dbReference>
<gene>
    <name evidence="2" type="ORF">BJ987_005540</name>
</gene>
<dbReference type="Pfam" id="PF13302">
    <property type="entry name" value="Acetyltransf_3"/>
    <property type="match status" value="1"/>
</dbReference>
<dbReference type="InterPro" id="IPR016181">
    <property type="entry name" value="Acyl_CoA_acyltransferase"/>
</dbReference>
<accession>A0ABS4QNP5</accession>
<keyword evidence="3" id="KW-1185">Reference proteome</keyword>
<evidence type="ECO:0000259" key="1">
    <source>
        <dbReference type="PROSITE" id="PS51186"/>
    </source>
</evidence>
<dbReference type="EMBL" id="JAGGMR010000001">
    <property type="protein sequence ID" value="MBP2192639.1"/>
    <property type="molecule type" value="Genomic_DNA"/>
</dbReference>
<dbReference type="InterPro" id="IPR051908">
    <property type="entry name" value="Ribosomal_N-acetyltransferase"/>
</dbReference>
<keyword evidence="2" id="KW-0808">Transferase</keyword>
<keyword evidence="2" id="KW-0012">Acyltransferase</keyword>
<dbReference type="PROSITE" id="PS51186">
    <property type="entry name" value="GNAT"/>
    <property type="match status" value="1"/>
</dbReference>
<name>A0ABS4QNP5_9NOCA</name>
<dbReference type="Gene3D" id="3.40.630.30">
    <property type="match status" value="2"/>
</dbReference>
<feature type="domain" description="N-acetyltransferase" evidence="1">
    <location>
        <begin position="23"/>
        <end position="191"/>
    </location>
</feature>
<organism evidence="2 3">
    <name type="scientific">Nocardia goodfellowii</name>
    <dbReference type="NCBI Taxonomy" id="882446"/>
    <lineage>
        <taxon>Bacteria</taxon>
        <taxon>Bacillati</taxon>
        <taxon>Actinomycetota</taxon>
        <taxon>Actinomycetes</taxon>
        <taxon>Mycobacteriales</taxon>
        <taxon>Nocardiaceae</taxon>
        <taxon>Nocardia</taxon>
    </lineage>
</organism>
<dbReference type="InterPro" id="IPR000182">
    <property type="entry name" value="GNAT_dom"/>
</dbReference>
<sequence length="430" mass="48060">MPHGAVSLSRIRLGPARLHNVTVVLRPPRFDDYAQWRRIRLRDQRHIEPFWTSSPLDWSARHTGKLWVREVLDSRADARAGRRLGTVIEVDGRFAGQIELGSLCAGTGELGIWVDARLARHGIGGLAVAMMLDFGFRRAGLHRITAPISPANKGTAAGAAALGMRREASMTGYFDVGGARRDHDLWAVLASDMPPEGATANWIARHAGSDPVPEVAEQDVAALSRATVARATVRYFAGRALHSADPLRARTELRLRDPEHPEVVVRTRRFSDWSRWRDSRLRARDRLAPATAESDWTARHGYSHWIREYFRTRAGLRSPGGLVLAVEVDGVYTGEARLFELDMFDRNARMFVWIEPPRDEIWETVLRLLISQGFQTLGLCRIATAIEPEDTVAAEIAGRVGMIREGRMREFVAPTGRRADHDLWAITAPG</sequence>
<evidence type="ECO:0000313" key="3">
    <source>
        <dbReference type="Proteomes" id="UP001519325"/>
    </source>
</evidence>
<dbReference type="Proteomes" id="UP001519325">
    <property type="component" value="Unassembled WGS sequence"/>
</dbReference>
<dbReference type="EC" id="2.3.1.267" evidence="2"/>
<dbReference type="PANTHER" id="PTHR43441">
    <property type="entry name" value="RIBOSOMAL-PROTEIN-SERINE ACETYLTRANSFERASE"/>
    <property type="match status" value="1"/>
</dbReference>
<dbReference type="RefSeq" id="WP_209895646.1">
    <property type="nucleotide sequence ID" value="NZ_JAGGMR010000001.1"/>
</dbReference>
<dbReference type="SUPFAM" id="SSF55729">
    <property type="entry name" value="Acyl-CoA N-acyltransferases (Nat)"/>
    <property type="match status" value="2"/>
</dbReference>
<comment type="caution">
    <text evidence="2">The sequence shown here is derived from an EMBL/GenBank/DDBJ whole genome shotgun (WGS) entry which is preliminary data.</text>
</comment>
<evidence type="ECO:0000313" key="2">
    <source>
        <dbReference type="EMBL" id="MBP2192639.1"/>
    </source>
</evidence>
<protein>
    <submittedName>
        <fullName evidence="2">Ribosomal-protein-alanine N-acetyltransferase</fullName>
        <ecNumber evidence="2">2.3.1.267</ecNumber>
    </submittedName>
</protein>